<sequence length="349" mass="38347">MNNIDNVVSDQKAGYMTGGSIISRAGARPMRVYMVGACIEHLGYVTLTGGVLKYKFDAESPWEPSWGDMFPNMTAAKSACDADSACIGFNSRGFTVTLAGLGPVNIEHATQCLYLKQVAPQRANYMMVPYLTWIGISHSSILNIVDNAEQAKMECESSACVAWSTDGRYMIGPLSFTEFVPSETGATMYLRPACMEKLGYKEKYQASTVVSMNGIYGMASGKMPSGKEAEQFCNLDYRCTGFSYDGTYVIGAAKVVFTYPGKCAYMKDPCAPMRGFAAYNDVNIKPMYSPSSRANQTALADVYQTCLADPSCRAFNNARYMWSTDWLVPELQESYVEDAPGICLYYKLS</sequence>
<evidence type="ECO:0000313" key="1">
    <source>
        <dbReference type="EMBL" id="EFJ43911.1"/>
    </source>
</evidence>
<dbReference type="GeneID" id="9621648"/>
<dbReference type="KEGG" id="vcn:VOLCADRAFT_106589"/>
<dbReference type="RefSeq" id="XP_002954923.1">
    <property type="nucleotide sequence ID" value="XM_002954877.1"/>
</dbReference>
<reference evidence="1 2" key="1">
    <citation type="journal article" date="2010" name="Science">
        <title>Genomic analysis of organismal complexity in the multicellular green alga Volvox carteri.</title>
        <authorList>
            <person name="Prochnik S.E."/>
            <person name="Umen J."/>
            <person name="Nedelcu A.M."/>
            <person name="Hallmann A."/>
            <person name="Miller S.M."/>
            <person name="Nishii I."/>
            <person name="Ferris P."/>
            <person name="Kuo A."/>
            <person name="Mitros T."/>
            <person name="Fritz-Laylin L.K."/>
            <person name="Hellsten U."/>
            <person name="Chapman J."/>
            <person name="Simakov O."/>
            <person name="Rensing S.A."/>
            <person name="Terry A."/>
            <person name="Pangilinan J."/>
            <person name="Kapitonov V."/>
            <person name="Jurka J."/>
            <person name="Salamov A."/>
            <person name="Shapiro H."/>
            <person name="Schmutz J."/>
            <person name="Grimwood J."/>
            <person name="Lindquist E."/>
            <person name="Lucas S."/>
            <person name="Grigoriev I.V."/>
            <person name="Schmitt R."/>
            <person name="Kirk D."/>
            <person name="Rokhsar D.S."/>
        </authorList>
    </citation>
    <scope>NUCLEOTIDE SEQUENCE [LARGE SCALE GENOMIC DNA]</scope>
    <source>
        <strain evidence="2">f. Nagariensis / Eve</strain>
    </source>
</reference>
<dbReference type="AlphaFoldDB" id="D8U8E1"/>
<evidence type="ECO:0000313" key="2">
    <source>
        <dbReference type="Proteomes" id="UP000001058"/>
    </source>
</evidence>
<protein>
    <submittedName>
        <fullName evidence="1">Uncharacterized protein</fullName>
    </submittedName>
</protein>
<dbReference type="InParanoid" id="D8U8E1"/>
<dbReference type="OrthoDB" id="540321at2759"/>
<organism evidence="2">
    <name type="scientific">Volvox carteri f. nagariensis</name>
    <dbReference type="NCBI Taxonomy" id="3068"/>
    <lineage>
        <taxon>Eukaryota</taxon>
        <taxon>Viridiplantae</taxon>
        <taxon>Chlorophyta</taxon>
        <taxon>core chlorophytes</taxon>
        <taxon>Chlorophyceae</taxon>
        <taxon>CS clade</taxon>
        <taxon>Chlamydomonadales</taxon>
        <taxon>Volvocaceae</taxon>
        <taxon>Volvox</taxon>
    </lineage>
</organism>
<name>D8U8E1_VOLCA</name>
<dbReference type="EMBL" id="GL378368">
    <property type="protein sequence ID" value="EFJ43911.1"/>
    <property type="molecule type" value="Genomic_DNA"/>
</dbReference>
<accession>D8U8E1</accession>
<proteinExistence type="predicted"/>
<gene>
    <name evidence="1" type="ORF">VOLCADRAFT_106589</name>
</gene>
<keyword evidence="2" id="KW-1185">Reference proteome</keyword>
<dbReference type="Proteomes" id="UP000001058">
    <property type="component" value="Unassembled WGS sequence"/>
</dbReference>